<accession>A0ABU7CKE6</accession>
<comment type="caution">
    <text evidence="2">The sequence shown here is derived from an EMBL/GenBank/DDBJ whole genome shotgun (WGS) entry which is preliminary data.</text>
</comment>
<proteinExistence type="predicted"/>
<name>A0ABU7CKE6_9TELE</name>
<evidence type="ECO:0000256" key="1">
    <source>
        <dbReference type="SAM" id="MobiDB-lite"/>
    </source>
</evidence>
<dbReference type="EMBL" id="JAHUTI010093900">
    <property type="protein sequence ID" value="MED6262685.1"/>
    <property type="molecule type" value="Genomic_DNA"/>
</dbReference>
<dbReference type="Proteomes" id="UP001345963">
    <property type="component" value="Unassembled WGS sequence"/>
</dbReference>
<feature type="region of interest" description="Disordered" evidence="1">
    <location>
        <begin position="1"/>
        <end position="32"/>
    </location>
</feature>
<reference evidence="2 3" key="1">
    <citation type="submission" date="2021-07" db="EMBL/GenBank/DDBJ databases">
        <authorList>
            <person name="Palmer J.M."/>
        </authorList>
    </citation>
    <scope>NUCLEOTIDE SEQUENCE [LARGE SCALE GENOMIC DNA]</scope>
    <source>
        <strain evidence="2 3">AT_MEX2019</strain>
        <tissue evidence="2">Muscle</tissue>
    </source>
</reference>
<evidence type="ECO:0000313" key="3">
    <source>
        <dbReference type="Proteomes" id="UP001345963"/>
    </source>
</evidence>
<evidence type="ECO:0000313" key="2">
    <source>
        <dbReference type="EMBL" id="MED6262685.1"/>
    </source>
</evidence>
<protein>
    <submittedName>
        <fullName evidence="2">Uncharacterized protein</fullName>
    </submittedName>
</protein>
<keyword evidence="3" id="KW-1185">Reference proteome</keyword>
<sequence>MAEVASVPGQFDDAEEDSFPSEAEGPGGSAVSLDVDPVRRLFRCMWKNRTVFGPENPDEGRSSLVLYSSLMSSSEWRPGGGSAV</sequence>
<organism evidence="2 3">
    <name type="scientific">Ataeniobius toweri</name>
    <dbReference type="NCBI Taxonomy" id="208326"/>
    <lineage>
        <taxon>Eukaryota</taxon>
        <taxon>Metazoa</taxon>
        <taxon>Chordata</taxon>
        <taxon>Craniata</taxon>
        <taxon>Vertebrata</taxon>
        <taxon>Euteleostomi</taxon>
        <taxon>Actinopterygii</taxon>
        <taxon>Neopterygii</taxon>
        <taxon>Teleostei</taxon>
        <taxon>Neoteleostei</taxon>
        <taxon>Acanthomorphata</taxon>
        <taxon>Ovalentaria</taxon>
        <taxon>Atherinomorphae</taxon>
        <taxon>Cyprinodontiformes</taxon>
        <taxon>Goodeidae</taxon>
        <taxon>Ataeniobius</taxon>
    </lineage>
</organism>
<gene>
    <name evidence="2" type="ORF">ATANTOWER_023976</name>
</gene>